<dbReference type="SMART" id="SM00868">
    <property type="entry name" value="zf-AD"/>
    <property type="match status" value="2"/>
</dbReference>
<dbReference type="Pfam" id="PF00096">
    <property type="entry name" value="zf-C2H2"/>
    <property type="match status" value="4"/>
</dbReference>
<feature type="domain" description="C2H2-type" evidence="10">
    <location>
        <begin position="299"/>
        <end position="321"/>
    </location>
</feature>
<dbReference type="PANTHER" id="PTHR24376">
    <property type="entry name" value="ZINC FINGER PROTEIN"/>
    <property type="match status" value="1"/>
</dbReference>
<accession>A0A9P0B2L5</accession>
<dbReference type="FunFam" id="3.30.160.60:FF:000202">
    <property type="entry name" value="Zinc finger protein 574"/>
    <property type="match status" value="1"/>
</dbReference>
<dbReference type="GO" id="GO:0008270">
    <property type="term" value="F:zinc ion binding"/>
    <property type="evidence" value="ECO:0007669"/>
    <property type="project" value="UniProtKB-KW"/>
</dbReference>
<feature type="domain" description="C2H2-type" evidence="10">
    <location>
        <begin position="242"/>
        <end position="269"/>
    </location>
</feature>
<keyword evidence="12" id="KW-1185">Reference proteome</keyword>
<evidence type="ECO:0000313" key="11">
    <source>
        <dbReference type="EMBL" id="CAH0553766.1"/>
    </source>
</evidence>
<keyword evidence="8" id="KW-0175">Coiled coil</keyword>
<dbReference type="OrthoDB" id="8922241at2759"/>
<organism evidence="11 12">
    <name type="scientific">Brassicogethes aeneus</name>
    <name type="common">Rape pollen beetle</name>
    <name type="synonym">Meligethes aeneus</name>
    <dbReference type="NCBI Taxonomy" id="1431903"/>
    <lineage>
        <taxon>Eukaryota</taxon>
        <taxon>Metazoa</taxon>
        <taxon>Ecdysozoa</taxon>
        <taxon>Arthropoda</taxon>
        <taxon>Hexapoda</taxon>
        <taxon>Insecta</taxon>
        <taxon>Pterygota</taxon>
        <taxon>Neoptera</taxon>
        <taxon>Endopterygota</taxon>
        <taxon>Coleoptera</taxon>
        <taxon>Polyphaga</taxon>
        <taxon>Cucujiformia</taxon>
        <taxon>Nitidulidae</taxon>
        <taxon>Meligethinae</taxon>
        <taxon>Brassicogethes</taxon>
    </lineage>
</organism>
<evidence type="ECO:0000256" key="4">
    <source>
        <dbReference type="ARBA" id="ARBA00022771"/>
    </source>
</evidence>
<feature type="domain" description="C2H2-type" evidence="10">
    <location>
        <begin position="364"/>
        <end position="392"/>
    </location>
</feature>
<feature type="domain" description="C2H2-type" evidence="10">
    <location>
        <begin position="417"/>
        <end position="444"/>
    </location>
</feature>
<keyword evidence="4 7" id="KW-0863">Zinc-finger</keyword>
<dbReference type="Proteomes" id="UP001154078">
    <property type="component" value="Chromosome 3"/>
</dbReference>
<reference evidence="11" key="1">
    <citation type="submission" date="2021-12" db="EMBL/GenBank/DDBJ databases">
        <authorList>
            <person name="King R."/>
        </authorList>
    </citation>
    <scope>NUCLEOTIDE SEQUENCE</scope>
</reference>
<evidence type="ECO:0000256" key="5">
    <source>
        <dbReference type="ARBA" id="ARBA00022833"/>
    </source>
</evidence>
<evidence type="ECO:0000256" key="3">
    <source>
        <dbReference type="ARBA" id="ARBA00022737"/>
    </source>
</evidence>
<feature type="domain" description="C2H2-type" evidence="10">
    <location>
        <begin position="473"/>
        <end position="495"/>
    </location>
</feature>
<dbReference type="GO" id="GO:0001228">
    <property type="term" value="F:DNA-binding transcription activator activity, RNA polymerase II-specific"/>
    <property type="evidence" value="ECO:0007669"/>
    <property type="project" value="TreeGrafter"/>
</dbReference>
<dbReference type="GO" id="GO:0000978">
    <property type="term" value="F:RNA polymerase II cis-regulatory region sequence-specific DNA binding"/>
    <property type="evidence" value="ECO:0007669"/>
    <property type="project" value="TreeGrafter"/>
</dbReference>
<evidence type="ECO:0000256" key="6">
    <source>
        <dbReference type="ARBA" id="ARBA00023242"/>
    </source>
</evidence>
<dbReference type="GO" id="GO:0005634">
    <property type="term" value="C:nucleus"/>
    <property type="evidence" value="ECO:0007669"/>
    <property type="project" value="UniProtKB-SubCell"/>
</dbReference>
<keyword evidence="3" id="KW-0677">Repeat</keyword>
<dbReference type="Gene3D" id="3.30.160.60">
    <property type="entry name" value="Classic Zinc Finger"/>
    <property type="match status" value="7"/>
</dbReference>
<keyword evidence="5" id="KW-0862">Zinc</keyword>
<dbReference type="PROSITE" id="PS50157">
    <property type="entry name" value="ZINC_FINGER_C2H2_2"/>
    <property type="match status" value="7"/>
</dbReference>
<dbReference type="PROSITE" id="PS00028">
    <property type="entry name" value="ZINC_FINGER_C2H2_1"/>
    <property type="match status" value="7"/>
</dbReference>
<evidence type="ECO:0000256" key="1">
    <source>
        <dbReference type="ARBA" id="ARBA00004123"/>
    </source>
</evidence>
<dbReference type="PANTHER" id="PTHR24376:SF235">
    <property type="entry name" value="C2H2-TYPE DOMAIN-CONTAINING PROTEIN"/>
    <property type="match status" value="1"/>
</dbReference>
<dbReference type="InterPro" id="IPR013087">
    <property type="entry name" value="Znf_C2H2_type"/>
</dbReference>
<dbReference type="InterPro" id="IPR036236">
    <property type="entry name" value="Znf_C2H2_sf"/>
</dbReference>
<evidence type="ECO:0000256" key="9">
    <source>
        <dbReference type="SAM" id="MobiDB-lite"/>
    </source>
</evidence>
<keyword evidence="6" id="KW-0539">Nucleus</keyword>
<evidence type="ECO:0000313" key="12">
    <source>
        <dbReference type="Proteomes" id="UP001154078"/>
    </source>
</evidence>
<dbReference type="InterPro" id="IPR012934">
    <property type="entry name" value="Znf_AD"/>
</dbReference>
<dbReference type="EMBL" id="OV121134">
    <property type="protein sequence ID" value="CAH0553766.1"/>
    <property type="molecule type" value="Genomic_DNA"/>
</dbReference>
<dbReference type="FunFam" id="3.30.160.60:FF:000624">
    <property type="entry name" value="zinc finger protein 697"/>
    <property type="match status" value="2"/>
</dbReference>
<feature type="domain" description="C2H2-type" evidence="10">
    <location>
        <begin position="445"/>
        <end position="472"/>
    </location>
</feature>
<dbReference type="AlphaFoldDB" id="A0A9P0B2L5"/>
<comment type="subcellular location">
    <subcellularLocation>
        <location evidence="1">Nucleus</location>
    </subcellularLocation>
</comment>
<evidence type="ECO:0000256" key="2">
    <source>
        <dbReference type="ARBA" id="ARBA00022723"/>
    </source>
</evidence>
<dbReference type="SMART" id="SM00355">
    <property type="entry name" value="ZnF_C2H2"/>
    <property type="match status" value="10"/>
</dbReference>
<sequence>MENFNPDSLETICRVCLKDKGQTYSMHSRISMPGSGFISVPEIFEKLAFEEFETNMLICSVCTKLIISAYTLKLNYDNATAVLKNYHNNKQEYEILMIKTEEQPNNSFINENTKVNDTLDDIKEPFIFVNTETPVDEHKKERKKKKKATQQDISQSDPILHPCPICPAELSAEDLRKHAHTHKTLKKYLNVKNRVPETIQFYGKRKVGKLNVSTHECTYCAETFSAKDLRIHLLKHRNVQEYKCDKCSRVFKKINHLNVHRISHFKEFPYNCEVCRKGFVSKKNYEFHMLTHSDVELPFECGDCSKRFYNPEHLNRHRLIHIENVRYSMKYKVCKCRLCLVSFKDKESRDNHVCTPVTPKVNKYFCKTCERGFKYNSELNNHVKHTHEMVKSLCQVCGEHVSNIYSHMVKHSSEKPHACDQCEKQFHTKRQLKQHQLVHSGLKPFVCSVCAKAFNNIYNLQVHERIHKGDRCHVCSICGKGFLEKSYLKKHMNTH</sequence>
<dbReference type="GO" id="GO:0032502">
    <property type="term" value="P:developmental process"/>
    <property type="evidence" value="ECO:0007669"/>
    <property type="project" value="UniProtKB-ARBA"/>
</dbReference>
<evidence type="ECO:0000256" key="8">
    <source>
        <dbReference type="SAM" id="Coils"/>
    </source>
</evidence>
<evidence type="ECO:0000256" key="7">
    <source>
        <dbReference type="PROSITE-ProRule" id="PRU00042"/>
    </source>
</evidence>
<feature type="coiled-coil region" evidence="8">
    <location>
        <begin position="76"/>
        <end position="103"/>
    </location>
</feature>
<name>A0A9P0B2L5_BRAAE</name>
<gene>
    <name evidence="11" type="ORF">MELIAE_LOCUS5675</name>
</gene>
<evidence type="ECO:0000259" key="10">
    <source>
        <dbReference type="PROSITE" id="PS50157"/>
    </source>
</evidence>
<protein>
    <recommendedName>
        <fullName evidence="10">C2H2-type domain-containing protein</fullName>
    </recommendedName>
</protein>
<keyword evidence="2" id="KW-0479">Metal-binding</keyword>
<feature type="domain" description="C2H2-type" evidence="10">
    <location>
        <begin position="270"/>
        <end position="297"/>
    </location>
</feature>
<feature type="region of interest" description="Disordered" evidence="9">
    <location>
        <begin position="135"/>
        <end position="155"/>
    </location>
</feature>
<dbReference type="SUPFAM" id="SSF57667">
    <property type="entry name" value="beta-beta-alpha zinc fingers"/>
    <property type="match status" value="4"/>
</dbReference>
<proteinExistence type="predicted"/>